<evidence type="ECO:0008006" key="4">
    <source>
        <dbReference type="Google" id="ProtNLM"/>
    </source>
</evidence>
<dbReference type="AlphaFoldDB" id="A0A0S6VTE5"/>
<name>A0A0S6VTE5_9BACT</name>
<accession>A0A0S6VTE5</accession>
<dbReference type="EMBL" id="DF820456">
    <property type="protein sequence ID" value="GAK50810.1"/>
    <property type="molecule type" value="Genomic_DNA"/>
</dbReference>
<keyword evidence="1" id="KW-0732">Signal</keyword>
<gene>
    <name evidence="2" type="ORF">U14_02051</name>
</gene>
<dbReference type="HOGENOM" id="CLU_1529654_0_0_0"/>
<evidence type="ECO:0000313" key="3">
    <source>
        <dbReference type="Proteomes" id="UP000030700"/>
    </source>
</evidence>
<evidence type="ECO:0000313" key="2">
    <source>
        <dbReference type="EMBL" id="GAK50810.1"/>
    </source>
</evidence>
<protein>
    <recommendedName>
        <fullName evidence="4">Lipoprotein</fullName>
    </recommendedName>
</protein>
<dbReference type="Proteomes" id="UP000030700">
    <property type="component" value="Unassembled WGS sequence"/>
</dbReference>
<feature type="chain" id="PRO_5006631445" description="Lipoprotein" evidence="1">
    <location>
        <begin position="21"/>
        <end position="175"/>
    </location>
</feature>
<reference evidence="2" key="1">
    <citation type="journal article" date="2015" name="PeerJ">
        <title>First genomic representation of candidate bacterial phylum KSB3 points to enhanced environmental sensing as a trigger of wastewater bulking.</title>
        <authorList>
            <person name="Sekiguchi Y."/>
            <person name="Ohashi A."/>
            <person name="Parks D.H."/>
            <person name="Yamauchi T."/>
            <person name="Tyson G.W."/>
            <person name="Hugenholtz P."/>
        </authorList>
    </citation>
    <scope>NUCLEOTIDE SEQUENCE [LARGE SCALE GENOMIC DNA]</scope>
</reference>
<proteinExistence type="predicted"/>
<dbReference type="PROSITE" id="PS51257">
    <property type="entry name" value="PROKAR_LIPOPROTEIN"/>
    <property type="match status" value="1"/>
</dbReference>
<evidence type="ECO:0000256" key="1">
    <source>
        <dbReference type="SAM" id="SignalP"/>
    </source>
</evidence>
<sequence>MKTSSMNTMIMLVIGLMALAGCASSPKAVGSYTAEDNEAKNLTPAEGKALVYFFYGRSSSSNLDISLDGAKTPINGQMYAVWEIPAGTPTLEAIVPGATEFETKTAKTSVDAPAGSIQYYRLLSYAKEESATVKEMLYQLSPIGHSDGKEYVQAFALISRFRDGERIYYNEALLQ</sequence>
<organism evidence="2">
    <name type="scientific">Candidatus Moduliflexus flocculans</name>
    <dbReference type="NCBI Taxonomy" id="1499966"/>
    <lineage>
        <taxon>Bacteria</taxon>
        <taxon>Candidatus Moduliflexota</taxon>
        <taxon>Candidatus Moduliflexia</taxon>
        <taxon>Candidatus Moduliflexales</taxon>
        <taxon>Candidatus Moduliflexaceae</taxon>
    </lineage>
</organism>
<keyword evidence="3" id="KW-1185">Reference proteome</keyword>
<feature type="signal peptide" evidence="1">
    <location>
        <begin position="1"/>
        <end position="20"/>
    </location>
</feature>